<accession>A0A1H8KJL2</accession>
<dbReference type="Proteomes" id="UP000198984">
    <property type="component" value="Unassembled WGS sequence"/>
</dbReference>
<reference evidence="1 2" key="1">
    <citation type="submission" date="2016-10" db="EMBL/GenBank/DDBJ databases">
        <authorList>
            <person name="de Groot N.N."/>
        </authorList>
    </citation>
    <scope>NUCLEOTIDE SEQUENCE [LARGE SCALE GENOMIC DNA]</scope>
    <source>
        <strain evidence="1 2">DSM 21039</strain>
    </source>
</reference>
<gene>
    <name evidence="1" type="ORF">SAMN04488505_1177</name>
</gene>
<dbReference type="EMBL" id="FOBB01000017">
    <property type="protein sequence ID" value="SEN93153.1"/>
    <property type="molecule type" value="Genomic_DNA"/>
</dbReference>
<dbReference type="OrthoDB" id="1260715at2"/>
<dbReference type="RefSeq" id="WP_089921385.1">
    <property type="nucleotide sequence ID" value="NZ_FOBB01000017.1"/>
</dbReference>
<keyword evidence="2" id="KW-1185">Reference proteome</keyword>
<dbReference type="STRING" id="573321.SAMN04488505_1177"/>
<evidence type="ECO:0000313" key="2">
    <source>
        <dbReference type="Proteomes" id="UP000198984"/>
    </source>
</evidence>
<name>A0A1H8KJL2_9BACT</name>
<evidence type="ECO:0000313" key="1">
    <source>
        <dbReference type="EMBL" id="SEN93153.1"/>
    </source>
</evidence>
<proteinExistence type="predicted"/>
<organism evidence="1 2">
    <name type="scientific">Chitinophaga rupis</name>
    <dbReference type="NCBI Taxonomy" id="573321"/>
    <lineage>
        <taxon>Bacteria</taxon>
        <taxon>Pseudomonadati</taxon>
        <taxon>Bacteroidota</taxon>
        <taxon>Chitinophagia</taxon>
        <taxon>Chitinophagales</taxon>
        <taxon>Chitinophagaceae</taxon>
        <taxon>Chitinophaga</taxon>
    </lineage>
</organism>
<sequence>MSQKPLILDYKQYPTNPILTAYLYDNKEQMNVVEINGKKIPFIELNNGIVELETKSFIKDEQDEERVSSQIELSNPSKRRGFDQSVFLELETKTKVKEESDDFHNPLIELETKSRIKNEGDDQENSYFNQ</sequence>
<dbReference type="AlphaFoldDB" id="A0A1H8KJL2"/>
<protein>
    <submittedName>
        <fullName evidence="1">Uncharacterized protein</fullName>
    </submittedName>
</protein>